<protein>
    <submittedName>
        <fullName evidence="1">Uncharacterized protein</fullName>
    </submittedName>
</protein>
<proteinExistence type="predicted"/>
<dbReference type="EMBL" id="CP089982">
    <property type="protein sequence ID" value="WXA96850.1"/>
    <property type="molecule type" value="Genomic_DNA"/>
</dbReference>
<evidence type="ECO:0000313" key="1">
    <source>
        <dbReference type="EMBL" id="WXA96850.1"/>
    </source>
</evidence>
<sequence length="111" mass="12141">MTTKSKDRRDDRKPRVIAAVGANLAGPVLDLLELTELAWHNLVGEEVLPDDIIDDILAVSEGNLATMMMAARHALLDRKDLKVWAEDASLQGDGARFRRFVQGHGASHKAG</sequence>
<name>A0ABZ2KH02_9BACT</name>
<organism evidence="1 2">
    <name type="scientific">Pendulispora brunnea</name>
    <dbReference type="NCBI Taxonomy" id="2905690"/>
    <lineage>
        <taxon>Bacteria</taxon>
        <taxon>Pseudomonadati</taxon>
        <taxon>Myxococcota</taxon>
        <taxon>Myxococcia</taxon>
        <taxon>Myxococcales</taxon>
        <taxon>Sorangiineae</taxon>
        <taxon>Pendulisporaceae</taxon>
        <taxon>Pendulispora</taxon>
    </lineage>
</organism>
<gene>
    <name evidence="1" type="ORF">LZC95_08370</name>
</gene>
<accession>A0ABZ2KH02</accession>
<keyword evidence="2" id="KW-1185">Reference proteome</keyword>
<dbReference type="Proteomes" id="UP001379533">
    <property type="component" value="Chromosome"/>
</dbReference>
<dbReference type="RefSeq" id="WP_394847466.1">
    <property type="nucleotide sequence ID" value="NZ_CP089982.1"/>
</dbReference>
<reference evidence="1 2" key="1">
    <citation type="submission" date="2021-12" db="EMBL/GenBank/DDBJ databases">
        <title>Discovery of the Pendulisporaceae a myxobacterial family with distinct sporulation behavior and unique specialized metabolism.</title>
        <authorList>
            <person name="Garcia R."/>
            <person name="Popoff A."/>
            <person name="Bader C.D."/>
            <person name="Loehr J."/>
            <person name="Walesch S."/>
            <person name="Walt C."/>
            <person name="Boldt J."/>
            <person name="Bunk B."/>
            <person name="Haeckl F.J.F.P.J."/>
            <person name="Gunesch A.P."/>
            <person name="Birkelbach J."/>
            <person name="Nuebel U."/>
            <person name="Pietschmann T."/>
            <person name="Bach T."/>
            <person name="Mueller R."/>
        </authorList>
    </citation>
    <scope>NUCLEOTIDE SEQUENCE [LARGE SCALE GENOMIC DNA]</scope>
    <source>
        <strain evidence="1 2">MSr12523</strain>
    </source>
</reference>
<evidence type="ECO:0000313" key="2">
    <source>
        <dbReference type="Proteomes" id="UP001379533"/>
    </source>
</evidence>